<evidence type="ECO:0000313" key="3">
    <source>
        <dbReference type="Proteomes" id="UP000694522"/>
    </source>
</evidence>
<feature type="domain" description="C-type lectin" evidence="1">
    <location>
        <begin position="32"/>
        <end position="65"/>
    </location>
</feature>
<dbReference type="Gene3D" id="3.10.100.10">
    <property type="entry name" value="Mannose-Binding Protein A, subunit A"/>
    <property type="match status" value="1"/>
</dbReference>
<name>A0A8B9GHS8_9PSIT</name>
<sequence>PKEAPLQNLENSCMVLNSETKVDHCYEIFRETKGWEEALASCQREGSHLASIQNLEEHSFMVSRLGYGECFQGRHSALSDGNDRQS</sequence>
<dbReference type="Proteomes" id="UP000694522">
    <property type="component" value="Unplaced"/>
</dbReference>
<dbReference type="CDD" id="cd00037">
    <property type="entry name" value="CLECT"/>
    <property type="match status" value="1"/>
</dbReference>
<dbReference type="Pfam" id="PF00059">
    <property type="entry name" value="Lectin_C"/>
    <property type="match status" value="1"/>
</dbReference>
<dbReference type="Ensembl" id="ENSACOT00000024009.1">
    <property type="protein sequence ID" value="ENSACOP00000023205.1"/>
    <property type="gene ID" value="ENSACOG00000015718.1"/>
</dbReference>
<protein>
    <recommendedName>
        <fullName evidence="1">C-type lectin domain-containing protein</fullName>
    </recommendedName>
</protein>
<organism evidence="2 3">
    <name type="scientific">Amazona collaria</name>
    <name type="common">yellow-billed parrot</name>
    <dbReference type="NCBI Taxonomy" id="241587"/>
    <lineage>
        <taxon>Eukaryota</taxon>
        <taxon>Metazoa</taxon>
        <taxon>Chordata</taxon>
        <taxon>Craniata</taxon>
        <taxon>Vertebrata</taxon>
        <taxon>Euteleostomi</taxon>
        <taxon>Archelosauria</taxon>
        <taxon>Archosauria</taxon>
        <taxon>Dinosauria</taxon>
        <taxon>Saurischia</taxon>
        <taxon>Theropoda</taxon>
        <taxon>Coelurosauria</taxon>
        <taxon>Aves</taxon>
        <taxon>Neognathae</taxon>
        <taxon>Neoaves</taxon>
        <taxon>Telluraves</taxon>
        <taxon>Australaves</taxon>
        <taxon>Psittaciformes</taxon>
        <taxon>Psittacidae</taxon>
        <taxon>Amazona</taxon>
    </lineage>
</organism>
<reference evidence="2" key="1">
    <citation type="submission" date="2025-08" db="UniProtKB">
        <authorList>
            <consortium name="Ensembl"/>
        </authorList>
    </citation>
    <scope>IDENTIFICATION</scope>
</reference>
<dbReference type="InterPro" id="IPR016187">
    <property type="entry name" value="CTDL_fold"/>
</dbReference>
<reference evidence="2" key="2">
    <citation type="submission" date="2025-09" db="UniProtKB">
        <authorList>
            <consortium name="Ensembl"/>
        </authorList>
    </citation>
    <scope>IDENTIFICATION</scope>
</reference>
<dbReference type="InterPro" id="IPR016186">
    <property type="entry name" value="C-type_lectin-like/link_sf"/>
</dbReference>
<keyword evidence="3" id="KW-1185">Reference proteome</keyword>
<accession>A0A8B9GHS8</accession>
<dbReference type="InterPro" id="IPR001304">
    <property type="entry name" value="C-type_lectin-like"/>
</dbReference>
<proteinExistence type="predicted"/>
<evidence type="ECO:0000259" key="1">
    <source>
        <dbReference type="Pfam" id="PF00059"/>
    </source>
</evidence>
<dbReference type="SUPFAM" id="SSF56436">
    <property type="entry name" value="C-type lectin-like"/>
    <property type="match status" value="1"/>
</dbReference>
<dbReference type="AlphaFoldDB" id="A0A8B9GHS8"/>
<evidence type="ECO:0000313" key="2">
    <source>
        <dbReference type="Ensembl" id="ENSACOP00000023205.1"/>
    </source>
</evidence>